<dbReference type="PRINTS" id="PR00411">
    <property type="entry name" value="PNDRDTASEI"/>
</dbReference>
<comment type="caution">
    <text evidence="8">The sequence shown here is derived from an EMBL/GenBank/DDBJ whole genome shotgun (WGS) entry which is preliminary data.</text>
</comment>
<evidence type="ECO:0000256" key="3">
    <source>
        <dbReference type="ARBA" id="ARBA00022630"/>
    </source>
</evidence>
<comment type="cofactor">
    <cofactor evidence="1">
        <name>FAD</name>
        <dbReference type="ChEBI" id="CHEBI:57692"/>
    </cofactor>
</comment>
<dbReference type="InterPro" id="IPR036188">
    <property type="entry name" value="FAD/NAD-bd_sf"/>
</dbReference>
<keyword evidence="5" id="KW-0521">NADP</keyword>
<evidence type="ECO:0000256" key="4">
    <source>
        <dbReference type="ARBA" id="ARBA00022827"/>
    </source>
</evidence>
<dbReference type="EMBL" id="MOPA01000002">
    <property type="protein sequence ID" value="KAK1545635.1"/>
    <property type="molecule type" value="Genomic_DNA"/>
</dbReference>
<organism evidence="8 9">
    <name type="scientific">Colletotrichum paranaense</name>
    <dbReference type="NCBI Taxonomy" id="1914294"/>
    <lineage>
        <taxon>Eukaryota</taxon>
        <taxon>Fungi</taxon>
        <taxon>Dikarya</taxon>
        <taxon>Ascomycota</taxon>
        <taxon>Pezizomycotina</taxon>
        <taxon>Sordariomycetes</taxon>
        <taxon>Hypocreomycetidae</taxon>
        <taxon>Glomerellales</taxon>
        <taxon>Glomerellaceae</taxon>
        <taxon>Colletotrichum</taxon>
        <taxon>Colletotrichum acutatum species complex</taxon>
    </lineage>
</organism>
<dbReference type="Gene3D" id="3.50.50.60">
    <property type="entry name" value="FAD/NAD(P)-binding domain"/>
    <property type="match status" value="2"/>
</dbReference>
<evidence type="ECO:0000256" key="2">
    <source>
        <dbReference type="ARBA" id="ARBA00010139"/>
    </source>
</evidence>
<evidence type="ECO:0000256" key="1">
    <source>
        <dbReference type="ARBA" id="ARBA00001974"/>
    </source>
</evidence>
<evidence type="ECO:0000313" key="8">
    <source>
        <dbReference type="EMBL" id="KAK1545635.1"/>
    </source>
</evidence>
<dbReference type="PANTHER" id="PTHR43098:SF3">
    <property type="entry name" value="L-ORNITHINE N(5)-MONOOXYGENASE-RELATED"/>
    <property type="match status" value="1"/>
</dbReference>
<evidence type="ECO:0000256" key="5">
    <source>
        <dbReference type="ARBA" id="ARBA00022857"/>
    </source>
</evidence>
<keyword evidence="3" id="KW-0285">Flavoprotein</keyword>
<dbReference type="RefSeq" id="XP_060354752.1">
    <property type="nucleotide sequence ID" value="XM_060487424.1"/>
</dbReference>
<sequence>MTSSPPQSNGFGQLKRLDVLIVGPGFGGYYSLYKLRKLGLNYWNTYRGALVDSEMPFYQFSIPKVWRKWNWSERFPSGEEPRAYFKHLDKILDLSKDITYKAVVSHASYKEAFGEWAVTTENGHKAVCKYLVCATGSCFKPHYPSFRNLDNYKGQLIHSTRWPTDAKVVGKRVAIIGSGATAVQCTQEISKVAEHLTVYIRTASISLTMVQRPLSDLEQAIGKSTYRRRFEHCRNSHSGLGYDIRPGSVLELSDAERGELWEELWNHDGLNFNQANYRDFLVDEKPDRLMYDFWAKKARPRVKNPAKAAFLVSEKAPFAFGTKRSSLDNGPPFIESQVDMIAELLHKLQKKGVKSIEAQRDVEEKWKQAIQAANGKTLMPLTDSWYNGANIPGKKREQLIYLGGVKKYQEGCREALATLAGFDIVLDEGRKGSTVAS</sequence>
<reference evidence="8 9" key="1">
    <citation type="submission" date="2016-10" db="EMBL/GenBank/DDBJ databases">
        <title>The genome sequence of Colletotrichum fioriniae PJ7.</title>
        <authorList>
            <person name="Baroncelli R."/>
        </authorList>
    </citation>
    <scope>NUCLEOTIDE SEQUENCE [LARGE SCALE GENOMIC DNA]</scope>
    <source>
        <strain evidence="8 9">IMI 384185</strain>
    </source>
</reference>
<comment type="similarity">
    <text evidence="2">Belongs to the FAD-binding monooxygenase family.</text>
</comment>
<keyword evidence="4" id="KW-0274">FAD</keyword>
<keyword evidence="6" id="KW-0560">Oxidoreductase</keyword>
<proteinExistence type="inferred from homology"/>
<dbReference type="SUPFAM" id="SSF51905">
    <property type="entry name" value="FAD/NAD(P)-binding domain"/>
    <property type="match status" value="2"/>
</dbReference>
<dbReference type="Pfam" id="PF00743">
    <property type="entry name" value="FMO-like"/>
    <property type="match status" value="1"/>
</dbReference>
<dbReference type="InterPro" id="IPR050775">
    <property type="entry name" value="FAD-binding_Monooxygenases"/>
</dbReference>
<protein>
    <submittedName>
        <fullName evidence="8">Cyclopentanone 1,2-monooxygenase</fullName>
    </submittedName>
</protein>
<evidence type="ECO:0000256" key="7">
    <source>
        <dbReference type="ARBA" id="ARBA00023033"/>
    </source>
</evidence>
<keyword evidence="9" id="KW-1185">Reference proteome</keyword>
<gene>
    <name evidence="8" type="ORF">CPAR01_03137</name>
</gene>
<dbReference type="PANTHER" id="PTHR43098">
    <property type="entry name" value="L-ORNITHINE N(5)-MONOOXYGENASE-RELATED"/>
    <property type="match status" value="1"/>
</dbReference>
<dbReference type="Proteomes" id="UP001241169">
    <property type="component" value="Unassembled WGS sequence"/>
</dbReference>
<accession>A0ABQ9T1H7</accession>
<name>A0ABQ9T1H7_9PEZI</name>
<dbReference type="InterPro" id="IPR020946">
    <property type="entry name" value="Flavin_mOase-like"/>
</dbReference>
<keyword evidence="7" id="KW-0503">Monooxygenase</keyword>
<dbReference type="GeneID" id="85371323"/>
<evidence type="ECO:0000256" key="6">
    <source>
        <dbReference type="ARBA" id="ARBA00023002"/>
    </source>
</evidence>
<evidence type="ECO:0000313" key="9">
    <source>
        <dbReference type="Proteomes" id="UP001241169"/>
    </source>
</evidence>